<dbReference type="InterPro" id="IPR036867">
    <property type="entry name" value="R3H_dom_sf"/>
</dbReference>
<dbReference type="InterPro" id="IPR001374">
    <property type="entry name" value="R3H_dom"/>
</dbReference>
<name>A0A1F4UJB8_UNCKA</name>
<reference evidence="3 4" key="1">
    <citation type="journal article" date="2016" name="Nat. Commun.">
        <title>Thousands of microbial genomes shed light on interconnected biogeochemical processes in an aquifer system.</title>
        <authorList>
            <person name="Anantharaman K."/>
            <person name="Brown C.T."/>
            <person name="Hug L.A."/>
            <person name="Sharon I."/>
            <person name="Castelle C.J."/>
            <person name="Probst A.J."/>
            <person name="Thomas B.C."/>
            <person name="Singh A."/>
            <person name="Wilkins M.J."/>
            <person name="Karaoz U."/>
            <person name="Brodie E.L."/>
            <person name="Williams K.H."/>
            <person name="Hubbard S.S."/>
            <person name="Banfield J.F."/>
        </authorList>
    </citation>
    <scope>NUCLEOTIDE SEQUENCE [LARGE SCALE GENOMIC DNA]</scope>
</reference>
<feature type="domain" description="R3H" evidence="2">
    <location>
        <begin position="86"/>
        <end position="152"/>
    </location>
</feature>
<dbReference type="GO" id="GO:0003723">
    <property type="term" value="F:RNA binding"/>
    <property type="evidence" value="ECO:0007669"/>
    <property type="project" value="InterPro"/>
</dbReference>
<dbReference type="InterPro" id="IPR034079">
    <property type="entry name" value="R3H_KhpB"/>
</dbReference>
<dbReference type="SUPFAM" id="SSF82708">
    <property type="entry name" value="R3H domain"/>
    <property type="match status" value="1"/>
</dbReference>
<evidence type="ECO:0000259" key="2">
    <source>
        <dbReference type="PROSITE" id="PS51061"/>
    </source>
</evidence>
<organism evidence="3 4">
    <name type="scientific">candidate division WWE3 bacterium RBG_19FT_COMBO_53_11</name>
    <dbReference type="NCBI Taxonomy" id="1802613"/>
    <lineage>
        <taxon>Bacteria</taxon>
        <taxon>Katanobacteria</taxon>
    </lineage>
</organism>
<proteinExistence type="predicted"/>
<dbReference type="Proteomes" id="UP000176583">
    <property type="component" value="Unassembled WGS sequence"/>
</dbReference>
<protein>
    <recommendedName>
        <fullName evidence="2">R3H domain-containing protein</fullName>
    </recommendedName>
</protein>
<dbReference type="EMBL" id="MEUW01000004">
    <property type="protein sequence ID" value="OGC44910.1"/>
    <property type="molecule type" value="Genomic_DNA"/>
</dbReference>
<dbReference type="InterPro" id="IPR015946">
    <property type="entry name" value="KH_dom-like_a/b"/>
</dbReference>
<sequence>MEAKKFLTEKSEFLLEKMGIPVRVEVSEQEDRLLVDLVPQEEEDSSFLIGFHGQTLNALQAVLGVMLMRQIGEFKPFSLEAGGYRQQREEELRRRALEAADKARFLLKEVSFPAMPSAERRIVHLTLQEEKGIWTESRGEGRERHVVVVPGEKPAESKDNSK</sequence>
<dbReference type="SMART" id="SM00393">
    <property type="entry name" value="R3H"/>
    <property type="match status" value="1"/>
</dbReference>
<accession>A0A1F4UJB8</accession>
<dbReference type="AlphaFoldDB" id="A0A1F4UJB8"/>
<dbReference type="PROSITE" id="PS51061">
    <property type="entry name" value="R3H"/>
    <property type="match status" value="1"/>
</dbReference>
<feature type="compositionally biased region" description="Basic and acidic residues" evidence="1">
    <location>
        <begin position="153"/>
        <end position="162"/>
    </location>
</feature>
<dbReference type="Gene3D" id="3.30.300.20">
    <property type="match status" value="1"/>
</dbReference>
<dbReference type="InterPro" id="IPR038008">
    <property type="entry name" value="Jag_KH"/>
</dbReference>
<gene>
    <name evidence="3" type="ORF">A2V54_01280</name>
</gene>
<dbReference type="CDD" id="cd02414">
    <property type="entry name" value="KH-II_Jag"/>
    <property type="match status" value="1"/>
</dbReference>
<evidence type="ECO:0000256" key="1">
    <source>
        <dbReference type="SAM" id="MobiDB-lite"/>
    </source>
</evidence>
<dbReference type="PANTHER" id="PTHR35800">
    <property type="entry name" value="PROTEIN JAG"/>
    <property type="match status" value="1"/>
</dbReference>
<dbReference type="CDD" id="cd02644">
    <property type="entry name" value="R3H_jag"/>
    <property type="match status" value="1"/>
</dbReference>
<evidence type="ECO:0000313" key="4">
    <source>
        <dbReference type="Proteomes" id="UP000176583"/>
    </source>
</evidence>
<dbReference type="STRING" id="1802613.A2V54_01280"/>
<feature type="region of interest" description="Disordered" evidence="1">
    <location>
        <begin position="136"/>
        <end position="162"/>
    </location>
</feature>
<evidence type="ECO:0000313" key="3">
    <source>
        <dbReference type="EMBL" id="OGC44910.1"/>
    </source>
</evidence>
<feature type="compositionally biased region" description="Basic and acidic residues" evidence="1">
    <location>
        <begin position="136"/>
        <end position="146"/>
    </location>
</feature>
<dbReference type="Pfam" id="PF01424">
    <property type="entry name" value="R3H"/>
    <property type="match status" value="1"/>
</dbReference>
<dbReference type="PANTHER" id="PTHR35800:SF1">
    <property type="entry name" value="RNA-BINDING PROTEIN KHPB"/>
    <property type="match status" value="1"/>
</dbReference>
<dbReference type="Gene3D" id="3.30.1370.50">
    <property type="entry name" value="R3H-like domain"/>
    <property type="match status" value="1"/>
</dbReference>
<comment type="caution">
    <text evidence="3">The sequence shown here is derived from an EMBL/GenBank/DDBJ whole genome shotgun (WGS) entry which is preliminary data.</text>
</comment>
<dbReference type="InterPro" id="IPR039247">
    <property type="entry name" value="KhpB"/>
</dbReference>